<dbReference type="Proteomes" id="UP001431209">
    <property type="component" value="Unassembled WGS sequence"/>
</dbReference>
<comment type="caution">
    <text evidence="2">The sequence shown here is derived from an EMBL/GenBank/DDBJ whole genome shotgun (WGS) entry which is preliminary data.</text>
</comment>
<name>A0AAW2Z9V6_9EUKA</name>
<gene>
    <name evidence="2" type="ORF">AKO1_002165</name>
</gene>
<sequence>MNEGKTELFSCFSQAANALAQLHITSQRVTQKAYNEGVKDTIKKLGDVLIQTKSAGNNSVSIDQLLIYLDTLNSDSENQETQKLRTIQCEPSQTRPSEQTSNQTANQPIYQQHTPFVSDFNPHINSNFTFSQVPLEDEQPRIQRNRRRIVGNPNEIQTTHNQQAHKRSLDCLMNDDSYLSDEAKRMRMSYDF</sequence>
<evidence type="ECO:0000313" key="2">
    <source>
        <dbReference type="EMBL" id="KAL0485896.1"/>
    </source>
</evidence>
<organism evidence="2 3">
    <name type="scientific">Acrasis kona</name>
    <dbReference type="NCBI Taxonomy" id="1008807"/>
    <lineage>
        <taxon>Eukaryota</taxon>
        <taxon>Discoba</taxon>
        <taxon>Heterolobosea</taxon>
        <taxon>Tetramitia</taxon>
        <taxon>Eutetramitia</taxon>
        <taxon>Acrasidae</taxon>
        <taxon>Acrasis</taxon>
    </lineage>
</organism>
<accession>A0AAW2Z9V6</accession>
<dbReference type="EMBL" id="JAOPGA020001182">
    <property type="protein sequence ID" value="KAL0485896.1"/>
    <property type="molecule type" value="Genomic_DNA"/>
</dbReference>
<proteinExistence type="predicted"/>
<evidence type="ECO:0000313" key="3">
    <source>
        <dbReference type="Proteomes" id="UP001431209"/>
    </source>
</evidence>
<feature type="region of interest" description="Disordered" evidence="1">
    <location>
        <begin position="79"/>
        <end position="104"/>
    </location>
</feature>
<protein>
    <submittedName>
        <fullName evidence="2">Uncharacterized protein</fullName>
    </submittedName>
</protein>
<evidence type="ECO:0000256" key="1">
    <source>
        <dbReference type="SAM" id="MobiDB-lite"/>
    </source>
</evidence>
<reference evidence="2 3" key="1">
    <citation type="submission" date="2024-03" db="EMBL/GenBank/DDBJ databases">
        <title>The Acrasis kona genome and developmental transcriptomes reveal deep origins of eukaryotic multicellular pathways.</title>
        <authorList>
            <person name="Sheikh S."/>
            <person name="Fu C.-J."/>
            <person name="Brown M.W."/>
            <person name="Baldauf S.L."/>
        </authorList>
    </citation>
    <scope>NUCLEOTIDE SEQUENCE [LARGE SCALE GENOMIC DNA]</scope>
    <source>
        <strain evidence="2 3">ATCC MYA-3509</strain>
    </source>
</reference>
<dbReference type="AlphaFoldDB" id="A0AAW2Z9V6"/>
<keyword evidence="3" id="KW-1185">Reference proteome</keyword>